<keyword evidence="5 14" id="KW-0808">Transferase</keyword>
<evidence type="ECO:0000313" key="16">
    <source>
        <dbReference type="EMBL" id="KAJ7764226.1"/>
    </source>
</evidence>
<keyword evidence="6 14" id="KW-0479">Metal-binding</keyword>
<dbReference type="GO" id="GO:0033503">
    <property type="term" value="C:HULC complex"/>
    <property type="evidence" value="ECO:0007669"/>
    <property type="project" value="TreeGrafter"/>
</dbReference>
<keyword evidence="10 14" id="KW-0156">Chromatin regulator</keyword>
<evidence type="ECO:0000256" key="2">
    <source>
        <dbReference type="ARBA" id="ARBA00004123"/>
    </source>
</evidence>
<evidence type="ECO:0000256" key="1">
    <source>
        <dbReference type="ARBA" id="ARBA00000900"/>
    </source>
</evidence>
<evidence type="ECO:0000256" key="10">
    <source>
        <dbReference type="ARBA" id="ARBA00022853"/>
    </source>
</evidence>
<keyword evidence="11 14" id="KW-0175">Coiled coil</keyword>
<dbReference type="InterPro" id="IPR017907">
    <property type="entry name" value="Znf_RING_CS"/>
</dbReference>
<dbReference type="GO" id="GO:0006325">
    <property type="term" value="P:chromatin organization"/>
    <property type="evidence" value="ECO:0007669"/>
    <property type="project" value="UniProtKB-KW"/>
</dbReference>
<dbReference type="InterPro" id="IPR001841">
    <property type="entry name" value="Znf_RING"/>
</dbReference>
<dbReference type="GO" id="GO:0061630">
    <property type="term" value="F:ubiquitin protein ligase activity"/>
    <property type="evidence" value="ECO:0007669"/>
    <property type="project" value="UniProtKB-EC"/>
</dbReference>
<comment type="similarity">
    <text evidence="4 14">Belongs to the BRE1 family.</text>
</comment>
<dbReference type="InterPro" id="IPR013956">
    <property type="entry name" value="E3_ubiquit_lig_Bre1"/>
</dbReference>
<keyword evidence="9 14" id="KW-0862">Zinc</keyword>
<keyword evidence="17" id="KW-1185">Reference proteome</keyword>
<evidence type="ECO:0000256" key="6">
    <source>
        <dbReference type="ARBA" id="ARBA00022723"/>
    </source>
</evidence>
<dbReference type="SMART" id="SM00184">
    <property type="entry name" value="RING"/>
    <property type="match status" value="1"/>
</dbReference>
<evidence type="ECO:0000256" key="14">
    <source>
        <dbReference type="RuleBase" id="RU365038"/>
    </source>
</evidence>
<keyword evidence="7 13" id="KW-0863">Zinc-finger</keyword>
<dbReference type="PROSITE" id="PS50089">
    <property type="entry name" value="ZF_RING_2"/>
    <property type="match status" value="1"/>
</dbReference>
<dbReference type="InterPro" id="IPR018957">
    <property type="entry name" value="Znf_C3HC4_RING-type"/>
</dbReference>
<dbReference type="InterPro" id="IPR013083">
    <property type="entry name" value="Znf_RING/FYVE/PHD"/>
</dbReference>
<evidence type="ECO:0000256" key="4">
    <source>
        <dbReference type="ARBA" id="ARBA00005555"/>
    </source>
</evidence>
<evidence type="ECO:0000256" key="13">
    <source>
        <dbReference type="PROSITE-ProRule" id="PRU00175"/>
    </source>
</evidence>
<gene>
    <name evidence="16" type="ORF">B0H16DRAFT_1526385</name>
</gene>
<dbReference type="Gene3D" id="3.30.40.10">
    <property type="entry name" value="Zinc/RING finger domain, C3HC4 (zinc finger)"/>
    <property type="match status" value="1"/>
</dbReference>
<keyword evidence="12 14" id="KW-0539">Nucleus</keyword>
<evidence type="ECO:0000256" key="5">
    <source>
        <dbReference type="ARBA" id="ARBA00022679"/>
    </source>
</evidence>
<evidence type="ECO:0000256" key="11">
    <source>
        <dbReference type="ARBA" id="ARBA00023054"/>
    </source>
</evidence>
<dbReference type="Pfam" id="PF00097">
    <property type="entry name" value="zf-C3HC4"/>
    <property type="match status" value="1"/>
</dbReference>
<dbReference type="GO" id="GO:0005634">
    <property type="term" value="C:nucleus"/>
    <property type="evidence" value="ECO:0007669"/>
    <property type="project" value="UniProtKB-SubCell"/>
</dbReference>
<dbReference type="GO" id="GO:0016567">
    <property type="term" value="P:protein ubiquitination"/>
    <property type="evidence" value="ECO:0007669"/>
    <property type="project" value="UniProtKB-UniRule"/>
</dbReference>
<dbReference type="EMBL" id="JARKIB010000028">
    <property type="protein sequence ID" value="KAJ7764226.1"/>
    <property type="molecule type" value="Genomic_DNA"/>
</dbReference>
<protein>
    <recommendedName>
        <fullName evidence="14">E3 ubiquitin protein ligase</fullName>
        <ecNumber evidence="14">2.3.2.27</ecNumber>
    </recommendedName>
</protein>
<evidence type="ECO:0000256" key="8">
    <source>
        <dbReference type="ARBA" id="ARBA00022786"/>
    </source>
</evidence>
<sequence>MGDEAETKPELPAEILRCPACNGAAFRDVVLKRCNHTFCRSCLDLRLSNRQRKCPACDEQFAKSDMQTFMLQ</sequence>
<evidence type="ECO:0000256" key="7">
    <source>
        <dbReference type="ARBA" id="ARBA00022771"/>
    </source>
</evidence>
<evidence type="ECO:0000313" key="17">
    <source>
        <dbReference type="Proteomes" id="UP001215598"/>
    </source>
</evidence>
<comment type="subcellular location">
    <subcellularLocation>
        <location evidence="2 14">Nucleus</location>
    </subcellularLocation>
</comment>
<evidence type="ECO:0000256" key="12">
    <source>
        <dbReference type="ARBA" id="ARBA00023242"/>
    </source>
</evidence>
<evidence type="ECO:0000256" key="9">
    <source>
        <dbReference type="ARBA" id="ARBA00022833"/>
    </source>
</evidence>
<dbReference type="AlphaFoldDB" id="A0AAD7JK56"/>
<proteinExistence type="inferred from homology"/>
<dbReference type="GO" id="GO:0008270">
    <property type="term" value="F:zinc ion binding"/>
    <property type="evidence" value="ECO:0007669"/>
    <property type="project" value="UniProtKB-KW"/>
</dbReference>
<comment type="catalytic activity">
    <reaction evidence="1 14">
        <text>S-ubiquitinyl-[E2 ubiquitin-conjugating enzyme]-L-cysteine + [acceptor protein]-L-lysine = [E2 ubiquitin-conjugating enzyme]-L-cysteine + N(6)-ubiquitinyl-[acceptor protein]-L-lysine.</text>
        <dbReference type="EC" id="2.3.2.27"/>
    </reaction>
</comment>
<evidence type="ECO:0000259" key="15">
    <source>
        <dbReference type="PROSITE" id="PS50089"/>
    </source>
</evidence>
<name>A0AAD7JK56_9AGAR</name>
<reference evidence="16" key="1">
    <citation type="submission" date="2023-03" db="EMBL/GenBank/DDBJ databases">
        <title>Massive genome expansion in bonnet fungi (Mycena s.s.) driven by repeated elements and novel gene families across ecological guilds.</title>
        <authorList>
            <consortium name="Lawrence Berkeley National Laboratory"/>
            <person name="Harder C.B."/>
            <person name="Miyauchi S."/>
            <person name="Viragh M."/>
            <person name="Kuo A."/>
            <person name="Thoen E."/>
            <person name="Andreopoulos B."/>
            <person name="Lu D."/>
            <person name="Skrede I."/>
            <person name="Drula E."/>
            <person name="Henrissat B."/>
            <person name="Morin E."/>
            <person name="Kohler A."/>
            <person name="Barry K."/>
            <person name="LaButti K."/>
            <person name="Morin E."/>
            <person name="Salamov A."/>
            <person name="Lipzen A."/>
            <person name="Mereny Z."/>
            <person name="Hegedus B."/>
            <person name="Baldrian P."/>
            <person name="Stursova M."/>
            <person name="Weitz H."/>
            <person name="Taylor A."/>
            <person name="Grigoriev I.V."/>
            <person name="Nagy L.G."/>
            <person name="Martin F."/>
            <person name="Kauserud H."/>
        </authorList>
    </citation>
    <scope>NUCLEOTIDE SEQUENCE</scope>
    <source>
        <strain evidence="16">CBHHK182m</strain>
    </source>
</reference>
<feature type="domain" description="RING-type" evidence="15">
    <location>
        <begin position="18"/>
        <end position="58"/>
    </location>
</feature>
<dbReference type="Proteomes" id="UP001215598">
    <property type="component" value="Unassembled WGS sequence"/>
</dbReference>
<dbReference type="PROSITE" id="PS00518">
    <property type="entry name" value="ZF_RING_1"/>
    <property type="match status" value="1"/>
</dbReference>
<dbReference type="PANTHER" id="PTHR23163:SF0">
    <property type="entry name" value="E3 UBIQUITIN-PROTEIN LIGASE BRE1"/>
    <property type="match status" value="1"/>
</dbReference>
<dbReference type="SUPFAM" id="SSF57850">
    <property type="entry name" value="RING/U-box"/>
    <property type="match status" value="1"/>
</dbReference>
<dbReference type="EC" id="2.3.2.27" evidence="14"/>
<comment type="pathway">
    <text evidence="3 14">Protein modification; protein ubiquitination.</text>
</comment>
<accession>A0AAD7JK56</accession>
<organism evidence="16 17">
    <name type="scientific">Mycena metata</name>
    <dbReference type="NCBI Taxonomy" id="1033252"/>
    <lineage>
        <taxon>Eukaryota</taxon>
        <taxon>Fungi</taxon>
        <taxon>Dikarya</taxon>
        <taxon>Basidiomycota</taxon>
        <taxon>Agaricomycotina</taxon>
        <taxon>Agaricomycetes</taxon>
        <taxon>Agaricomycetidae</taxon>
        <taxon>Agaricales</taxon>
        <taxon>Marasmiineae</taxon>
        <taxon>Mycenaceae</taxon>
        <taxon>Mycena</taxon>
    </lineage>
</organism>
<dbReference type="PANTHER" id="PTHR23163">
    <property type="entry name" value="RING FINGER PROTEIN-RELATED"/>
    <property type="match status" value="1"/>
</dbReference>
<evidence type="ECO:0000256" key="3">
    <source>
        <dbReference type="ARBA" id="ARBA00004906"/>
    </source>
</evidence>
<comment type="caution">
    <text evidence="16">The sequence shown here is derived from an EMBL/GenBank/DDBJ whole genome shotgun (WGS) entry which is preliminary data.</text>
</comment>
<keyword evidence="8 14" id="KW-0833">Ubl conjugation pathway</keyword>